<proteinExistence type="predicted"/>
<gene>
    <name evidence="2" type="ORF">MICPUN_61642</name>
</gene>
<feature type="compositionally biased region" description="Basic and acidic residues" evidence="1">
    <location>
        <begin position="127"/>
        <end position="137"/>
    </location>
</feature>
<feature type="region of interest" description="Disordered" evidence="1">
    <location>
        <begin position="1"/>
        <end position="40"/>
    </location>
</feature>
<dbReference type="RefSeq" id="XP_002504755.1">
    <property type="nucleotide sequence ID" value="XM_002504709.1"/>
</dbReference>
<dbReference type="Proteomes" id="UP000002009">
    <property type="component" value="Chromosome 9"/>
</dbReference>
<dbReference type="InParanoid" id="C1ED38"/>
<evidence type="ECO:0000313" key="3">
    <source>
        <dbReference type="Proteomes" id="UP000002009"/>
    </source>
</evidence>
<feature type="compositionally biased region" description="Basic and acidic residues" evidence="1">
    <location>
        <begin position="25"/>
        <end position="39"/>
    </location>
</feature>
<feature type="region of interest" description="Disordered" evidence="1">
    <location>
        <begin position="229"/>
        <end position="250"/>
    </location>
</feature>
<organism evidence="2 3">
    <name type="scientific">Micromonas commoda (strain RCC299 / NOUM17 / CCMP2709)</name>
    <name type="common">Picoplanktonic green alga</name>
    <dbReference type="NCBI Taxonomy" id="296587"/>
    <lineage>
        <taxon>Eukaryota</taxon>
        <taxon>Viridiplantae</taxon>
        <taxon>Chlorophyta</taxon>
        <taxon>Mamiellophyceae</taxon>
        <taxon>Mamiellales</taxon>
        <taxon>Mamiellaceae</taxon>
        <taxon>Micromonas</taxon>
    </lineage>
</organism>
<dbReference type="GeneID" id="8246295"/>
<keyword evidence="3" id="KW-1185">Reference proteome</keyword>
<name>C1ED38_MICCC</name>
<reference evidence="2 3" key="1">
    <citation type="journal article" date="2009" name="Science">
        <title>Green evolution and dynamic adaptations revealed by genomes of the marine picoeukaryotes Micromonas.</title>
        <authorList>
            <person name="Worden A.Z."/>
            <person name="Lee J.H."/>
            <person name="Mock T."/>
            <person name="Rouze P."/>
            <person name="Simmons M.P."/>
            <person name="Aerts A.L."/>
            <person name="Allen A.E."/>
            <person name="Cuvelier M.L."/>
            <person name="Derelle E."/>
            <person name="Everett M.V."/>
            <person name="Foulon E."/>
            <person name="Grimwood J."/>
            <person name="Gundlach H."/>
            <person name="Henrissat B."/>
            <person name="Napoli C."/>
            <person name="McDonald S.M."/>
            <person name="Parker M.S."/>
            <person name="Rombauts S."/>
            <person name="Salamov A."/>
            <person name="Von Dassow P."/>
            <person name="Badger J.H."/>
            <person name="Coutinho P.M."/>
            <person name="Demir E."/>
            <person name="Dubchak I."/>
            <person name="Gentemann C."/>
            <person name="Eikrem W."/>
            <person name="Gready J.E."/>
            <person name="John U."/>
            <person name="Lanier W."/>
            <person name="Lindquist E.A."/>
            <person name="Lucas S."/>
            <person name="Mayer K.F."/>
            <person name="Moreau H."/>
            <person name="Not F."/>
            <person name="Otillar R."/>
            <person name="Panaud O."/>
            <person name="Pangilinan J."/>
            <person name="Paulsen I."/>
            <person name="Piegu B."/>
            <person name="Poliakov A."/>
            <person name="Robbens S."/>
            <person name="Schmutz J."/>
            <person name="Toulza E."/>
            <person name="Wyss T."/>
            <person name="Zelensky A."/>
            <person name="Zhou K."/>
            <person name="Armbrust E.V."/>
            <person name="Bhattacharya D."/>
            <person name="Goodenough U.W."/>
            <person name="Van de Peer Y."/>
            <person name="Grigoriev I.V."/>
        </authorList>
    </citation>
    <scope>NUCLEOTIDE SEQUENCE [LARGE SCALE GENOMIC DNA]</scope>
    <source>
        <strain evidence="3">RCC299 / NOUM17</strain>
    </source>
</reference>
<evidence type="ECO:0000313" key="2">
    <source>
        <dbReference type="EMBL" id="ACO66013.1"/>
    </source>
</evidence>
<sequence>MAKRGKRGGGDEGNAPKRPKKKARGKTEPEPVKPKEKAVDVTQAFVHGGDIKELAKGADNPFTADALAKRYKEEGKTVNVDKGFNFANLVTDAAGASFSLLGGAGDTVPTTSAFGAPTAGGSVANRFRRDGPGEKKSAPAPAPVEPEPEEELTAEEREAAIERLAEERAKKAAEFTRGKTAEEVHWLIMGITPEVVESAKSFVRPFDTEEEMIQDWMSKRDGWREDFKRKHKDALRRQKRNRQGGDKFYE</sequence>
<feature type="region of interest" description="Disordered" evidence="1">
    <location>
        <begin position="112"/>
        <end position="155"/>
    </location>
</feature>
<dbReference type="OrthoDB" id="10616028at2759"/>
<feature type="compositionally biased region" description="Basic residues" evidence="1">
    <location>
        <begin position="229"/>
        <end position="242"/>
    </location>
</feature>
<dbReference type="AlphaFoldDB" id="C1ED38"/>
<dbReference type="KEGG" id="mis:MICPUN_61642"/>
<evidence type="ECO:0000256" key="1">
    <source>
        <dbReference type="SAM" id="MobiDB-lite"/>
    </source>
</evidence>
<accession>C1ED38</accession>
<protein>
    <submittedName>
        <fullName evidence="2">Uncharacterized protein</fullName>
    </submittedName>
</protein>
<dbReference type="EMBL" id="CP001329">
    <property type="protein sequence ID" value="ACO66013.1"/>
    <property type="molecule type" value="Genomic_DNA"/>
</dbReference>